<keyword evidence="3" id="KW-1185">Reference proteome</keyword>
<proteinExistence type="predicted"/>
<accession>J1HYT3</accession>
<organism evidence="2 3">
    <name type="scientific">Schaalia georgiae F0490</name>
    <dbReference type="NCBI Taxonomy" id="1125717"/>
    <lineage>
        <taxon>Bacteria</taxon>
        <taxon>Bacillati</taxon>
        <taxon>Actinomycetota</taxon>
        <taxon>Actinomycetes</taxon>
        <taxon>Actinomycetales</taxon>
        <taxon>Actinomycetaceae</taxon>
        <taxon>Schaalia</taxon>
    </lineage>
</organism>
<comment type="caution">
    <text evidence="2">The sequence shown here is derived from an EMBL/GenBank/DDBJ whole genome shotgun (WGS) entry which is preliminary data.</text>
</comment>
<feature type="domain" description="Transposase IS204/IS1001/IS1096/IS1165 DDE" evidence="1">
    <location>
        <begin position="1"/>
        <end position="72"/>
    </location>
</feature>
<sequence>MDGFTGFKSAAAEELPDSTTVMDPFHVVRLAGDALDECRRRVQQQLHARRGRATDPLYKARRVLHTRSSPLTRCLVGGPGLGQLLWAWCLAPVF</sequence>
<dbReference type="Pfam" id="PF01610">
    <property type="entry name" value="DDE_Tnp_ISL3"/>
    <property type="match status" value="1"/>
</dbReference>
<name>J1HYT3_9ACTO</name>
<dbReference type="Proteomes" id="UP000004578">
    <property type="component" value="Unassembled WGS sequence"/>
</dbReference>
<evidence type="ECO:0000259" key="1">
    <source>
        <dbReference type="Pfam" id="PF01610"/>
    </source>
</evidence>
<evidence type="ECO:0000313" key="3">
    <source>
        <dbReference type="Proteomes" id="UP000004578"/>
    </source>
</evidence>
<reference evidence="2 3" key="1">
    <citation type="submission" date="2012-05" db="EMBL/GenBank/DDBJ databases">
        <authorList>
            <person name="Harkins D.M."/>
            <person name="Madupu R."/>
            <person name="Durkin A.S."/>
            <person name="Torralba M."/>
            <person name="Methe B."/>
            <person name="Sutton G.G."/>
            <person name="Nelson K.E."/>
        </authorList>
    </citation>
    <scope>NUCLEOTIDE SEQUENCE [LARGE SCALE GENOMIC DNA]</scope>
    <source>
        <strain evidence="2 3">F0490</strain>
    </source>
</reference>
<dbReference type="PATRIC" id="fig|1125717.3.peg.191"/>
<gene>
    <name evidence="2" type="ORF">HMPREF1317_1120</name>
</gene>
<dbReference type="AlphaFoldDB" id="J1HYT3"/>
<evidence type="ECO:0000313" key="2">
    <source>
        <dbReference type="EMBL" id="EJF51540.1"/>
    </source>
</evidence>
<protein>
    <submittedName>
        <fullName evidence="2">Transposase domain protein</fullName>
    </submittedName>
</protein>
<dbReference type="EMBL" id="AKFS01000031">
    <property type="protein sequence ID" value="EJF51540.1"/>
    <property type="molecule type" value="Genomic_DNA"/>
</dbReference>
<dbReference type="InterPro" id="IPR002560">
    <property type="entry name" value="Transposase_DDE"/>
</dbReference>